<protein>
    <recommendedName>
        <fullName evidence="9">Adenosylmethionine-8-amino-7-oxononanoate aminotransferase</fullName>
        <ecNumber evidence="9">2.6.1.62</ecNumber>
    </recommendedName>
    <alternativeName>
        <fullName evidence="9">7,8-diamino-pelargonic acid aminotransferase</fullName>
        <shortName evidence="9">DAPA AT</shortName>
        <shortName evidence="9">DAPA aminotransferase</shortName>
    </alternativeName>
    <alternativeName>
        <fullName evidence="9">7,8-diaminononanoate synthase</fullName>
        <shortName evidence="9">DANS</shortName>
    </alternativeName>
    <alternativeName>
        <fullName evidence="9">Diaminopelargonic acid synthase</fullName>
    </alternativeName>
</protein>
<evidence type="ECO:0000256" key="3">
    <source>
        <dbReference type="ARBA" id="ARBA00022576"/>
    </source>
</evidence>
<dbReference type="SUPFAM" id="SSF53383">
    <property type="entry name" value="PLP-dependent transferases"/>
    <property type="match status" value="1"/>
</dbReference>
<feature type="modified residue" description="N6-(pyridoxal phosphate)lysine" evidence="9">
    <location>
        <position position="293"/>
    </location>
</feature>
<dbReference type="RefSeq" id="WP_084526448.1">
    <property type="nucleotide sequence ID" value="NZ_FQWD01000003.1"/>
</dbReference>
<keyword evidence="4 9" id="KW-0808">Transferase</keyword>
<dbReference type="InterPro" id="IPR049704">
    <property type="entry name" value="Aminotrans_3_PPA_site"/>
</dbReference>
<evidence type="ECO:0000256" key="1">
    <source>
        <dbReference type="ARBA" id="ARBA00001933"/>
    </source>
</evidence>
<keyword evidence="9" id="KW-0963">Cytoplasm</keyword>
<dbReference type="PANTHER" id="PTHR42684:SF17">
    <property type="entry name" value="ADENOSYLMETHIONINE-8-AMINO-7-OXONONANOATE AMINOTRANSFERASE"/>
    <property type="match status" value="1"/>
</dbReference>
<dbReference type="PROSITE" id="PS00600">
    <property type="entry name" value="AA_TRANSFER_CLASS_3"/>
    <property type="match status" value="1"/>
</dbReference>
<dbReference type="CDD" id="cd00610">
    <property type="entry name" value="OAT_like"/>
    <property type="match status" value="1"/>
</dbReference>
<dbReference type="STRING" id="634436.SAMN05216361_2412"/>
<dbReference type="InterPro" id="IPR015424">
    <property type="entry name" value="PyrdxlP-dep_Trfase"/>
</dbReference>
<dbReference type="PIRSF" id="PIRSF000521">
    <property type="entry name" value="Transaminase_4ab_Lys_Orn"/>
    <property type="match status" value="1"/>
</dbReference>
<dbReference type="EC" id="2.6.1.62" evidence="9"/>
<dbReference type="Gene3D" id="3.40.640.10">
    <property type="entry name" value="Type I PLP-dependent aspartate aminotransferase-like (Major domain)"/>
    <property type="match status" value="1"/>
</dbReference>
<feature type="binding site" evidence="9">
    <location>
        <position position="410"/>
    </location>
    <ligand>
        <name>substrate</name>
    </ligand>
</feature>
<dbReference type="InterPro" id="IPR005814">
    <property type="entry name" value="Aminotrans_3"/>
</dbReference>
<comment type="function">
    <text evidence="9">Catalyzes the transfer of the alpha-amino group from S-adenosyl-L-methionine (SAM) to 7-keto-8-aminopelargonic acid (KAPA) to form 7,8-diaminopelargonic acid (DAPA). It is the only aminotransferase known to utilize SAM as an amino donor.</text>
</comment>
<evidence type="ECO:0000313" key="10">
    <source>
        <dbReference type="EMBL" id="SHG49182.1"/>
    </source>
</evidence>
<dbReference type="GO" id="GO:0030170">
    <property type="term" value="F:pyridoxal phosphate binding"/>
    <property type="evidence" value="ECO:0007669"/>
    <property type="project" value="UniProtKB-UniRule"/>
</dbReference>
<comment type="cofactor">
    <cofactor evidence="1 9">
        <name>pyridoxal 5'-phosphate</name>
        <dbReference type="ChEBI" id="CHEBI:597326"/>
    </cofactor>
</comment>
<organism evidence="10 11">
    <name type="scientific">Marisediminitalea aggregata</name>
    <dbReference type="NCBI Taxonomy" id="634436"/>
    <lineage>
        <taxon>Bacteria</taxon>
        <taxon>Pseudomonadati</taxon>
        <taxon>Pseudomonadota</taxon>
        <taxon>Gammaproteobacteria</taxon>
        <taxon>Alteromonadales</taxon>
        <taxon>Alteromonadaceae</taxon>
        <taxon>Marisediminitalea</taxon>
    </lineage>
</organism>
<dbReference type="Pfam" id="PF00202">
    <property type="entry name" value="Aminotran_3"/>
    <property type="match status" value="1"/>
</dbReference>
<evidence type="ECO:0000256" key="4">
    <source>
        <dbReference type="ARBA" id="ARBA00022679"/>
    </source>
</evidence>
<gene>
    <name evidence="9" type="primary">bioA</name>
    <name evidence="10" type="ORF">SAMN05216361_2412</name>
</gene>
<feature type="binding site" evidence="9">
    <location>
        <begin position="327"/>
        <end position="328"/>
    </location>
    <ligand>
        <name>pyridoxal 5'-phosphate</name>
        <dbReference type="ChEBI" id="CHEBI:597326"/>
    </ligand>
</feature>
<dbReference type="GO" id="GO:0004015">
    <property type="term" value="F:adenosylmethionine-8-amino-7-oxononanoate transaminase activity"/>
    <property type="evidence" value="ECO:0007669"/>
    <property type="project" value="UniProtKB-UniRule"/>
</dbReference>
<feature type="binding site" evidence="9">
    <location>
        <position position="293"/>
    </location>
    <ligand>
        <name>substrate</name>
    </ligand>
</feature>
<evidence type="ECO:0000256" key="5">
    <source>
        <dbReference type="ARBA" id="ARBA00022691"/>
    </source>
</evidence>
<keyword evidence="11" id="KW-1185">Reference proteome</keyword>
<evidence type="ECO:0000256" key="8">
    <source>
        <dbReference type="ARBA" id="ARBA00048449"/>
    </source>
</evidence>
<dbReference type="NCBIfam" id="TIGR00508">
    <property type="entry name" value="bioA"/>
    <property type="match status" value="1"/>
</dbReference>
<sequence length="445" mass="48571">MQPTHLVNQINYKHFTTVQNTNNIEFDKQHIWHPYTSAVNPLPCYEVAGAKGAEIKLASGENLVDGMSSWWAAIHGYNHPLLNKAAHDQIDAFSHVMFGGLTHEPAVRLCRQLLDMAPSGLQRVFLADSGSVSVEVAIKMAVQYWACQGRPEKSRLIAPRNGYHGDTFAAMSVCDPVNGMHSLFSNTLKSQVFAPAPQTRFGQAFSEDDILPLEELFESHHHELAALILEPVVQGAGGMRIYHPEYLKRCRQLCDTYDVLLICDEIATGFGRTGRLFGCDHAGISPDIMCLGKALTGGYMTLAATLCTEEVAQGVCEGSPGVFMHGPTFMGNPLACAVASASLSLIAQGDWKQQVADIGKQLSAELAQCKELACVTDVRTLGAIGVVETKHPVDVAAIQKLFVAQGVWIRPFGKLVYIMPPYIVSPEQLTRLTQAIYTSLKQLYG</sequence>
<evidence type="ECO:0000313" key="11">
    <source>
        <dbReference type="Proteomes" id="UP000184520"/>
    </source>
</evidence>
<keyword evidence="6 9" id="KW-0093">Biotin biosynthesis</keyword>
<feature type="binding site" evidence="9">
    <location>
        <position position="326"/>
    </location>
    <ligand>
        <name>substrate</name>
    </ligand>
</feature>
<reference evidence="11" key="1">
    <citation type="submission" date="2016-11" db="EMBL/GenBank/DDBJ databases">
        <authorList>
            <person name="Varghese N."/>
            <person name="Submissions S."/>
        </authorList>
    </citation>
    <scope>NUCLEOTIDE SEQUENCE [LARGE SCALE GENOMIC DNA]</scope>
    <source>
        <strain evidence="11">CGMCC 1.8995</strain>
    </source>
</reference>
<feature type="binding site" evidence="9">
    <location>
        <begin position="130"/>
        <end position="131"/>
    </location>
    <ligand>
        <name>pyridoxal 5'-phosphate</name>
        <dbReference type="ChEBI" id="CHEBI:597326"/>
    </ligand>
</feature>
<evidence type="ECO:0000256" key="9">
    <source>
        <dbReference type="HAMAP-Rule" id="MF_00834"/>
    </source>
</evidence>
<dbReference type="OrthoDB" id="9801052at2"/>
<dbReference type="InterPro" id="IPR015422">
    <property type="entry name" value="PyrdxlP-dep_Trfase_small"/>
</dbReference>
<keyword evidence="5 9" id="KW-0949">S-adenosyl-L-methionine</keyword>
<dbReference type="UniPathway" id="UPA00078">
    <property type="reaction ID" value="UER00160"/>
</dbReference>
<dbReference type="Proteomes" id="UP000184520">
    <property type="component" value="Unassembled WGS sequence"/>
</dbReference>
<dbReference type="AlphaFoldDB" id="A0A1M5K8L2"/>
<keyword evidence="3 9" id="KW-0032">Aminotransferase</keyword>
<feature type="site" description="Participates in the substrate recognition with KAPA and in a stacking interaction with the adenine ring of SAM" evidence="9">
    <location>
        <position position="35"/>
    </location>
</feature>
<dbReference type="InterPro" id="IPR015421">
    <property type="entry name" value="PyrdxlP-dep_Trfase_major"/>
</dbReference>
<evidence type="ECO:0000256" key="6">
    <source>
        <dbReference type="ARBA" id="ARBA00022756"/>
    </source>
</evidence>
<dbReference type="PANTHER" id="PTHR42684">
    <property type="entry name" value="ADENOSYLMETHIONINE-8-AMINO-7-OXONONANOATE AMINOTRANSFERASE"/>
    <property type="match status" value="1"/>
</dbReference>
<dbReference type="NCBIfam" id="NF005940">
    <property type="entry name" value="PRK07986.1"/>
    <property type="match status" value="1"/>
</dbReference>
<dbReference type="GO" id="GO:0005737">
    <property type="term" value="C:cytoplasm"/>
    <property type="evidence" value="ECO:0007669"/>
    <property type="project" value="UniProtKB-SubCell"/>
</dbReference>
<comment type="similarity">
    <text evidence="9">Belongs to the class-III pyridoxal-phosphate-dependent aminotransferase family. BioA subfamily.</text>
</comment>
<accession>A0A1M5K8L2</accession>
<dbReference type="HAMAP" id="MF_00834">
    <property type="entry name" value="BioA"/>
    <property type="match status" value="1"/>
</dbReference>
<feature type="binding site" evidence="9">
    <location>
        <position position="163"/>
    </location>
    <ligand>
        <name>substrate</name>
    </ligand>
</feature>
<feature type="binding site" evidence="9">
    <location>
        <position position="70"/>
    </location>
    <ligand>
        <name>substrate</name>
    </ligand>
</feature>
<dbReference type="Gene3D" id="3.90.1150.10">
    <property type="entry name" value="Aspartate Aminotransferase, domain 1"/>
    <property type="match status" value="1"/>
</dbReference>
<dbReference type="FunFam" id="3.40.640.10:FF:000041">
    <property type="entry name" value="Adenosylmethionine-8-amino-7-oxononanoate aminotransferase"/>
    <property type="match status" value="1"/>
</dbReference>
<comment type="catalytic activity">
    <reaction evidence="8 9">
        <text>(8S)-8-amino-7-oxononanoate + S-adenosyl-L-methionine = S-adenosyl-4-methylsulfanyl-2-oxobutanoate + (7R,8S)-7,8-diammoniononanoate</text>
        <dbReference type="Rhea" id="RHEA:16861"/>
        <dbReference type="ChEBI" id="CHEBI:16490"/>
        <dbReference type="ChEBI" id="CHEBI:59789"/>
        <dbReference type="ChEBI" id="CHEBI:149468"/>
        <dbReference type="ChEBI" id="CHEBI:149469"/>
        <dbReference type="EC" id="2.6.1.62"/>
    </reaction>
</comment>
<keyword evidence="7 9" id="KW-0663">Pyridoxal phosphate</keyword>
<evidence type="ECO:0000256" key="2">
    <source>
        <dbReference type="ARBA" id="ARBA00005063"/>
    </source>
</evidence>
<dbReference type="EMBL" id="FQWD01000003">
    <property type="protein sequence ID" value="SHG49182.1"/>
    <property type="molecule type" value="Genomic_DNA"/>
</dbReference>
<evidence type="ECO:0000256" key="7">
    <source>
        <dbReference type="ARBA" id="ARBA00022898"/>
    </source>
</evidence>
<dbReference type="NCBIfam" id="NF004624">
    <property type="entry name" value="PRK05964.1"/>
    <property type="match status" value="1"/>
</dbReference>
<comment type="subunit">
    <text evidence="9">Homodimer.</text>
</comment>
<proteinExistence type="inferred from homology"/>
<comment type="subcellular location">
    <subcellularLocation>
        <location evidence="9">Cytoplasm</location>
    </subcellularLocation>
</comment>
<feature type="binding site" evidence="9">
    <location>
        <position position="264"/>
    </location>
    <ligand>
        <name>pyridoxal 5'-phosphate</name>
        <dbReference type="ChEBI" id="CHEBI:597326"/>
    </ligand>
</feature>
<name>A0A1M5K8L2_9ALTE</name>
<dbReference type="GO" id="GO:0009102">
    <property type="term" value="P:biotin biosynthetic process"/>
    <property type="evidence" value="ECO:0007669"/>
    <property type="project" value="UniProtKB-UniRule"/>
</dbReference>
<comment type="pathway">
    <text evidence="2 9">Cofactor biosynthesis; biotin biosynthesis; 7,8-diaminononanoate from 8-amino-7-oxononanoate (SAM route): step 1/1.</text>
</comment>
<dbReference type="InterPro" id="IPR005815">
    <property type="entry name" value="BioA"/>
</dbReference>